<dbReference type="VEuPathDB" id="AmoebaDB:ACA1_141860"/>
<dbReference type="Pfam" id="PF12937">
    <property type="entry name" value="F-box-like"/>
    <property type="match status" value="1"/>
</dbReference>
<feature type="transmembrane region" description="Helical" evidence="1">
    <location>
        <begin position="155"/>
        <end position="176"/>
    </location>
</feature>
<dbReference type="SUPFAM" id="SSF81383">
    <property type="entry name" value="F-box domain"/>
    <property type="match status" value="1"/>
</dbReference>
<dbReference type="PROSITE" id="PS50181">
    <property type="entry name" value="FBOX"/>
    <property type="match status" value="1"/>
</dbReference>
<accession>L8HDM3</accession>
<dbReference type="EMBL" id="KB007883">
    <property type="protein sequence ID" value="ELR22496.1"/>
    <property type="molecule type" value="Genomic_DNA"/>
</dbReference>
<evidence type="ECO:0000313" key="3">
    <source>
        <dbReference type="EMBL" id="ELR22496.1"/>
    </source>
</evidence>
<proteinExistence type="predicted"/>
<dbReference type="Gene3D" id="1.20.1280.50">
    <property type="match status" value="1"/>
</dbReference>
<evidence type="ECO:0000256" key="1">
    <source>
        <dbReference type="SAM" id="Phobius"/>
    </source>
</evidence>
<dbReference type="InterPro" id="IPR036047">
    <property type="entry name" value="F-box-like_dom_sf"/>
</dbReference>
<protein>
    <submittedName>
        <fullName evidence="3">Fbox domain containing protein</fullName>
    </submittedName>
</protein>
<feature type="domain" description="F-box" evidence="2">
    <location>
        <begin position="17"/>
        <end position="66"/>
    </location>
</feature>
<keyword evidence="1" id="KW-0812">Transmembrane</keyword>
<dbReference type="Proteomes" id="UP000011083">
    <property type="component" value="Unassembled WGS sequence"/>
</dbReference>
<dbReference type="AlphaFoldDB" id="L8HDM3"/>
<dbReference type="InterPro" id="IPR001810">
    <property type="entry name" value="F-box_dom"/>
</dbReference>
<keyword evidence="4" id="KW-1185">Reference proteome</keyword>
<reference evidence="3 4" key="1">
    <citation type="journal article" date="2013" name="Genome Biol.">
        <title>Genome of Acanthamoeba castellanii highlights extensive lateral gene transfer and early evolution of tyrosine kinase signaling.</title>
        <authorList>
            <person name="Clarke M."/>
            <person name="Lohan A.J."/>
            <person name="Liu B."/>
            <person name="Lagkouvardos I."/>
            <person name="Roy S."/>
            <person name="Zafar N."/>
            <person name="Bertelli C."/>
            <person name="Schilde C."/>
            <person name="Kianianmomeni A."/>
            <person name="Burglin T.R."/>
            <person name="Frech C."/>
            <person name="Turcotte B."/>
            <person name="Kopec K.O."/>
            <person name="Synnott J.M."/>
            <person name="Choo C."/>
            <person name="Paponov I."/>
            <person name="Finkler A."/>
            <person name="Soon Heng Tan C."/>
            <person name="Hutchins A.P."/>
            <person name="Weinmeier T."/>
            <person name="Rattei T."/>
            <person name="Chu J.S."/>
            <person name="Gimenez G."/>
            <person name="Irimia M."/>
            <person name="Rigden D.J."/>
            <person name="Fitzpatrick D.A."/>
            <person name="Lorenzo-Morales J."/>
            <person name="Bateman A."/>
            <person name="Chiu C.H."/>
            <person name="Tang P."/>
            <person name="Hegemann P."/>
            <person name="Fromm H."/>
            <person name="Raoult D."/>
            <person name="Greub G."/>
            <person name="Miranda-Saavedra D."/>
            <person name="Chen N."/>
            <person name="Nash P."/>
            <person name="Ginger M.L."/>
            <person name="Horn M."/>
            <person name="Schaap P."/>
            <person name="Caler L."/>
            <person name="Loftus B."/>
        </authorList>
    </citation>
    <scope>NUCLEOTIDE SEQUENCE [LARGE SCALE GENOMIC DNA]</scope>
    <source>
        <strain evidence="3 4">Neff</strain>
    </source>
</reference>
<evidence type="ECO:0000313" key="4">
    <source>
        <dbReference type="Proteomes" id="UP000011083"/>
    </source>
</evidence>
<keyword evidence="1" id="KW-0472">Membrane</keyword>
<keyword evidence="1" id="KW-1133">Transmembrane helix</keyword>
<evidence type="ECO:0000259" key="2">
    <source>
        <dbReference type="PROSITE" id="PS50181"/>
    </source>
</evidence>
<organism evidence="3 4">
    <name type="scientific">Acanthamoeba castellanii (strain ATCC 30010 / Neff)</name>
    <dbReference type="NCBI Taxonomy" id="1257118"/>
    <lineage>
        <taxon>Eukaryota</taxon>
        <taxon>Amoebozoa</taxon>
        <taxon>Discosea</taxon>
        <taxon>Longamoebia</taxon>
        <taxon>Centramoebida</taxon>
        <taxon>Acanthamoebidae</taxon>
        <taxon>Acanthamoeba</taxon>
    </lineage>
</organism>
<sequence length="177" mass="20426">MANHNIHKSFMHFCRATEASLSLPPELLLNIFAHLPHESVGPLLLVCRDWNALVSCPGSWTVWREWVRQAAPEVYEAALVREQSARKASPCWRALYVARESSRFLRRQRQQRQKQEDAARVEKEKQLREQEQLMMAQIAYTSMALSSEKKAWKQMLTVVSISSLTTFALFASMSLAY</sequence>
<gene>
    <name evidence="3" type="ORF">ACA1_141860</name>
</gene>
<dbReference type="KEGG" id="acan:ACA1_141860"/>
<name>L8HDM3_ACACF</name>
<dbReference type="RefSeq" id="XP_004349584.1">
    <property type="nucleotide sequence ID" value="XM_004349534.1"/>
</dbReference>
<dbReference type="GeneID" id="14923423"/>